<dbReference type="SUPFAM" id="SSF49899">
    <property type="entry name" value="Concanavalin A-like lectins/glucanases"/>
    <property type="match status" value="1"/>
</dbReference>
<dbReference type="InterPro" id="IPR013320">
    <property type="entry name" value="ConA-like_dom_sf"/>
</dbReference>
<feature type="region of interest" description="Disordered" evidence="3">
    <location>
        <begin position="215"/>
        <end position="253"/>
    </location>
</feature>
<feature type="domain" description="Galectin" evidence="4">
    <location>
        <begin position="28"/>
        <end position="181"/>
    </location>
</feature>
<organism evidence="5 6">
    <name type="scientific">Mesorhabditis spiculigera</name>
    <dbReference type="NCBI Taxonomy" id="96644"/>
    <lineage>
        <taxon>Eukaryota</taxon>
        <taxon>Metazoa</taxon>
        <taxon>Ecdysozoa</taxon>
        <taxon>Nematoda</taxon>
        <taxon>Chromadorea</taxon>
        <taxon>Rhabditida</taxon>
        <taxon>Rhabditina</taxon>
        <taxon>Rhabditomorpha</taxon>
        <taxon>Rhabditoidea</taxon>
        <taxon>Rhabditidae</taxon>
        <taxon>Mesorhabditinae</taxon>
        <taxon>Mesorhabditis</taxon>
    </lineage>
</organism>
<accession>A0AA36D5P3</accession>
<feature type="compositionally biased region" description="Low complexity" evidence="3">
    <location>
        <begin position="226"/>
        <end position="242"/>
    </location>
</feature>
<dbReference type="AlphaFoldDB" id="A0AA36D5P3"/>
<feature type="compositionally biased region" description="Polar residues" evidence="3">
    <location>
        <begin position="215"/>
        <end position="225"/>
    </location>
</feature>
<dbReference type="GO" id="GO:0030246">
    <property type="term" value="F:carbohydrate binding"/>
    <property type="evidence" value="ECO:0007669"/>
    <property type="project" value="UniProtKB-UniRule"/>
</dbReference>
<proteinExistence type="predicted"/>
<comment type="caution">
    <text evidence="5">The sequence shown here is derived from an EMBL/GenBank/DDBJ whole genome shotgun (WGS) entry which is preliminary data.</text>
</comment>
<name>A0AA36D5P3_9BILA</name>
<dbReference type="EMBL" id="CATQJA010002659">
    <property type="protein sequence ID" value="CAJ0580540.1"/>
    <property type="molecule type" value="Genomic_DNA"/>
</dbReference>
<protein>
    <recommendedName>
        <fullName evidence="2">Galectin</fullName>
    </recommendedName>
</protein>
<evidence type="ECO:0000256" key="3">
    <source>
        <dbReference type="SAM" id="MobiDB-lite"/>
    </source>
</evidence>
<dbReference type="Gene3D" id="2.60.120.200">
    <property type="match status" value="1"/>
</dbReference>
<dbReference type="PROSITE" id="PS51304">
    <property type="entry name" value="GALECTIN"/>
    <property type="match status" value="1"/>
</dbReference>
<dbReference type="InterPro" id="IPR001079">
    <property type="entry name" value="Galectin_CRD"/>
</dbReference>
<keyword evidence="1 2" id="KW-0430">Lectin</keyword>
<evidence type="ECO:0000256" key="1">
    <source>
        <dbReference type="ARBA" id="ARBA00022734"/>
    </source>
</evidence>
<sequence length="267" mass="28302">MLLFFVCFVAGAHAATSWNSVHVAYENWKICLTRNLQVGDVVKVKGTLAAKAVRWTCNIEMESRNGVFIHADHRIAAKSTVYNMKYPGQRWPKEAHFSKVPYKAGQDFEIHFTIKSAKSVEVSYGSGAKWGGALFTKSNTIPNPGLENMRMIRCDGDMSNVMFAGPPVGLCADQLQAAPTSAPTAAPTQAITQTPKNQSGNNMETTTVHGLTEHNNQVGGSSTDLPTTTPANGGGAATTVVNPGGGTPTESPAPPAPCVGYGCAYGR</sequence>
<dbReference type="Proteomes" id="UP001177023">
    <property type="component" value="Unassembled WGS sequence"/>
</dbReference>
<reference evidence="5" key="1">
    <citation type="submission" date="2023-06" db="EMBL/GenBank/DDBJ databases">
        <authorList>
            <person name="Delattre M."/>
        </authorList>
    </citation>
    <scope>NUCLEOTIDE SEQUENCE</scope>
    <source>
        <strain evidence="5">AF72</strain>
    </source>
</reference>
<feature type="non-terminal residue" evidence="5">
    <location>
        <position position="1"/>
    </location>
</feature>
<evidence type="ECO:0000256" key="2">
    <source>
        <dbReference type="RuleBase" id="RU102079"/>
    </source>
</evidence>
<evidence type="ECO:0000259" key="4">
    <source>
        <dbReference type="PROSITE" id="PS51304"/>
    </source>
</evidence>
<evidence type="ECO:0000313" key="5">
    <source>
        <dbReference type="EMBL" id="CAJ0580540.1"/>
    </source>
</evidence>
<gene>
    <name evidence="5" type="ORF">MSPICULIGERA_LOCUS18738</name>
</gene>
<dbReference type="Pfam" id="PF00337">
    <property type="entry name" value="Gal-bind_lectin"/>
    <property type="match status" value="1"/>
</dbReference>
<evidence type="ECO:0000313" key="6">
    <source>
        <dbReference type="Proteomes" id="UP001177023"/>
    </source>
</evidence>
<keyword evidence="6" id="KW-1185">Reference proteome</keyword>